<comment type="caution">
    <text evidence="2">The sequence shown here is derived from an EMBL/GenBank/DDBJ whole genome shotgun (WGS) entry which is preliminary data.</text>
</comment>
<dbReference type="Gene3D" id="2.60.120.10">
    <property type="entry name" value="Jelly Rolls"/>
    <property type="match status" value="1"/>
</dbReference>
<gene>
    <name evidence="2" type="ORF">L198_06667</name>
</gene>
<evidence type="ECO:0008006" key="4">
    <source>
        <dbReference type="Google" id="ProtNLM"/>
    </source>
</evidence>
<evidence type="ECO:0000313" key="2">
    <source>
        <dbReference type="EMBL" id="ODN88396.1"/>
    </source>
</evidence>
<dbReference type="InterPro" id="IPR014710">
    <property type="entry name" value="RmlC-like_jellyroll"/>
</dbReference>
<dbReference type="AlphaFoldDB" id="A0A1E3IKB7"/>
<sequence length="173" mass="18484">MSAPTFRRIVTSHHPSDTTGDNVTYHDDTLPLHPVLPGLHISPLYSSPGLPTYNPHIVSAEHISGVVSNVKGVVLPGGTDAQVTHYAPRASVPLHRTSSVDYNIVVQGSIFLIVPDGQGGEKREEVKAGELVVQTGTLHGWEAGEEGARVVTVVVEARKVEVGGKELEDVDFK</sequence>
<dbReference type="InterPro" id="IPR011051">
    <property type="entry name" value="RmlC_Cupin_sf"/>
</dbReference>
<proteinExistence type="predicted"/>
<name>A0A1E3IKB7_9TREE</name>
<dbReference type="InterPro" id="IPR047142">
    <property type="entry name" value="OryJ/VirC-like"/>
</dbReference>
<dbReference type="GeneID" id="30195879"/>
<dbReference type="OrthoDB" id="5840532at2759"/>
<protein>
    <recommendedName>
        <fullName evidence="4">Cupin 2 conserved barrel domain-containing protein</fullName>
    </recommendedName>
</protein>
<dbReference type="PANTHER" id="PTHR36156:SF2">
    <property type="entry name" value="CUPIN TYPE-2 DOMAIN-CONTAINING PROTEIN"/>
    <property type="match status" value="1"/>
</dbReference>
<keyword evidence="3" id="KW-1185">Reference proteome</keyword>
<reference evidence="2 3" key="1">
    <citation type="submission" date="2016-06" db="EMBL/GenBank/DDBJ databases">
        <title>Evolution of pathogenesis and genome organization in the Tremellales.</title>
        <authorList>
            <person name="Cuomo C."/>
            <person name="Litvintseva A."/>
            <person name="Heitman J."/>
            <person name="Chen Y."/>
            <person name="Sun S."/>
            <person name="Springer D."/>
            <person name="Dromer F."/>
            <person name="Young S."/>
            <person name="Zeng Q."/>
            <person name="Chapman S."/>
            <person name="Gujja S."/>
            <person name="Saif S."/>
            <person name="Birren B."/>
        </authorList>
    </citation>
    <scope>NUCLEOTIDE SEQUENCE [LARGE SCALE GENOMIC DNA]</scope>
    <source>
        <strain evidence="2 3">CBS 7118</strain>
    </source>
</reference>
<dbReference type="SUPFAM" id="SSF51182">
    <property type="entry name" value="RmlC-like cupins"/>
    <property type="match status" value="1"/>
</dbReference>
<accession>A0A1E3IKB7</accession>
<dbReference type="EMBL" id="AWGH01000025">
    <property type="protein sequence ID" value="ODN88396.1"/>
    <property type="molecule type" value="Genomic_DNA"/>
</dbReference>
<organism evidence="2 3">
    <name type="scientific">Cryptococcus wingfieldii CBS 7118</name>
    <dbReference type="NCBI Taxonomy" id="1295528"/>
    <lineage>
        <taxon>Eukaryota</taxon>
        <taxon>Fungi</taxon>
        <taxon>Dikarya</taxon>
        <taxon>Basidiomycota</taxon>
        <taxon>Agaricomycotina</taxon>
        <taxon>Tremellomycetes</taxon>
        <taxon>Tremellales</taxon>
        <taxon>Cryptococcaceae</taxon>
        <taxon>Cryptococcus</taxon>
    </lineage>
</organism>
<feature type="region of interest" description="Disordered" evidence="1">
    <location>
        <begin position="1"/>
        <end position="22"/>
    </location>
</feature>
<dbReference type="RefSeq" id="XP_019029205.1">
    <property type="nucleotide sequence ID" value="XM_019178722.1"/>
</dbReference>
<dbReference type="Proteomes" id="UP000094819">
    <property type="component" value="Unassembled WGS sequence"/>
</dbReference>
<dbReference type="PANTHER" id="PTHR36156">
    <property type="entry name" value="SLR2101 PROTEIN"/>
    <property type="match status" value="1"/>
</dbReference>
<evidence type="ECO:0000256" key="1">
    <source>
        <dbReference type="SAM" id="MobiDB-lite"/>
    </source>
</evidence>
<evidence type="ECO:0000313" key="3">
    <source>
        <dbReference type="Proteomes" id="UP000094819"/>
    </source>
</evidence>